<gene>
    <name evidence="2" type="ORF">EDD68_10516</name>
</gene>
<feature type="transmembrane region" description="Helical" evidence="1">
    <location>
        <begin position="12"/>
        <end position="29"/>
    </location>
</feature>
<dbReference type="OrthoDB" id="4557830at2"/>
<accession>A0A4R3N6Y3</accession>
<evidence type="ECO:0000313" key="3">
    <source>
        <dbReference type="Proteomes" id="UP000294650"/>
    </source>
</evidence>
<dbReference type="RefSeq" id="WP_132371296.1">
    <property type="nucleotide sequence ID" value="NZ_SMAN01000005.1"/>
</dbReference>
<keyword evidence="1" id="KW-0812">Transmembrane</keyword>
<protein>
    <submittedName>
        <fullName evidence="2">Uncharacterized protein DUF2568</fullName>
    </submittedName>
</protein>
<keyword evidence="1" id="KW-0472">Membrane</keyword>
<feature type="transmembrane region" description="Helical" evidence="1">
    <location>
        <begin position="91"/>
        <end position="109"/>
    </location>
</feature>
<keyword evidence="1" id="KW-1133">Transmembrane helix</keyword>
<dbReference type="Pfam" id="PF10823">
    <property type="entry name" value="DUF2568"/>
    <property type="match status" value="1"/>
</dbReference>
<name>A0A4R3N6Y3_9BACI</name>
<reference evidence="2 3" key="1">
    <citation type="submission" date="2019-03" db="EMBL/GenBank/DDBJ databases">
        <title>Genomic Encyclopedia of Type Strains, Phase IV (KMG-IV): sequencing the most valuable type-strain genomes for metagenomic binning, comparative biology and taxonomic classification.</title>
        <authorList>
            <person name="Goeker M."/>
        </authorList>
    </citation>
    <scope>NUCLEOTIDE SEQUENCE [LARGE SCALE GENOMIC DNA]</scope>
    <source>
        <strain evidence="2 3">DSM 25894</strain>
    </source>
</reference>
<evidence type="ECO:0000313" key="2">
    <source>
        <dbReference type="EMBL" id="TCT24564.1"/>
    </source>
</evidence>
<dbReference type="EMBL" id="SMAN01000005">
    <property type="protein sequence ID" value="TCT24564.1"/>
    <property type="molecule type" value="Genomic_DNA"/>
</dbReference>
<dbReference type="InterPro" id="IPR021214">
    <property type="entry name" value="DUF2568"/>
</dbReference>
<dbReference type="AlphaFoldDB" id="A0A4R3N6Y3"/>
<organism evidence="2 3">
    <name type="scientific">Melghiribacillus thermohalophilus</name>
    <dbReference type="NCBI Taxonomy" id="1324956"/>
    <lineage>
        <taxon>Bacteria</taxon>
        <taxon>Bacillati</taxon>
        <taxon>Bacillota</taxon>
        <taxon>Bacilli</taxon>
        <taxon>Bacillales</taxon>
        <taxon>Bacillaceae</taxon>
        <taxon>Melghiribacillus</taxon>
    </lineage>
</organism>
<feature type="transmembrane region" description="Helical" evidence="1">
    <location>
        <begin position="66"/>
        <end position="85"/>
    </location>
</feature>
<evidence type="ECO:0000256" key="1">
    <source>
        <dbReference type="SAM" id="Phobius"/>
    </source>
</evidence>
<comment type="caution">
    <text evidence="2">The sequence shown here is derived from an EMBL/GenBank/DDBJ whole genome shotgun (WGS) entry which is preliminary data.</text>
</comment>
<feature type="transmembrane region" description="Helical" evidence="1">
    <location>
        <begin position="35"/>
        <end position="54"/>
    </location>
</feature>
<proteinExistence type="predicted"/>
<dbReference type="Proteomes" id="UP000294650">
    <property type="component" value="Unassembled WGS sequence"/>
</dbReference>
<sequence>MIVYNLNLGIRFMLEIALLVVYGYAGFMYGDSTVWQWVLGICLPLVIAAVWGLVISPKAPINTPYILQLLLEIVLFGTAVFLLYIYHHAGLAWSLAVIYIFNRSILLVLEKRMEK</sequence>
<keyword evidence="3" id="KW-1185">Reference proteome</keyword>